<feature type="transmembrane region" description="Helical" evidence="5">
    <location>
        <begin position="80"/>
        <end position="109"/>
    </location>
</feature>
<feature type="transmembrane region" description="Helical" evidence="5">
    <location>
        <begin position="7"/>
        <end position="29"/>
    </location>
</feature>
<dbReference type="PANTHER" id="PTHR43424">
    <property type="entry name" value="LOCUS PUTATIVE PROTEIN 1-RELATED"/>
    <property type="match status" value="1"/>
</dbReference>
<feature type="transmembrane region" description="Helical" evidence="5">
    <location>
        <begin position="140"/>
        <end position="162"/>
    </location>
</feature>
<evidence type="ECO:0000313" key="6">
    <source>
        <dbReference type="EMBL" id="SAL03911.1"/>
    </source>
</evidence>
<dbReference type="CDD" id="cd13128">
    <property type="entry name" value="MATE_Wzx_like"/>
    <property type="match status" value="1"/>
</dbReference>
<keyword evidence="3 5" id="KW-1133">Transmembrane helix</keyword>
<keyword evidence="4 5" id="KW-0472">Membrane</keyword>
<dbReference type="AlphaFoldDB" id="A0A158EAJ6"/>
<evidence type="ECO:0000256" key="1">
    <source>
        <dbReference type="ARBA" id="ARBA00004141"/>
    </source>
</evidence>
<feature type="transmembrane region" description="Helical" evidence="5">
    <location>
        <begin position="357"/>
        <end position="379"/>
    </location>
</feature>
<evidence type="ECO:0000313" key="7">
    <source>
        <dbReference type="Proteomes" id="UP000054978"/>
    </source>
</evidence>
<dbReference type="STRING" id="1777144.AWB83_06912"/>
<dbReference type="EMBL" id="FCOB02000065">
    <property type="protein sequence ID" value="SAL03911.1"/>
    <property type="molecule type" value="Genomic_DNA"/>
</dbReference>
<evidence type="ECO:0000256" key="4">
    <source>
        <dbReference type="ARBA" id="ARBA00023136"/>
    </source>
</evidence>
<dbReference type="InterPro" id="IPR052556">
    <property type="entry name" value="PolySynth_Transporter"/>
</dbReference>
<comment type="subcellular location">
    <subcellularLocation>
        <location evidence="1">Membrane</location>
        <topology evidence="1">Multi-pass membrane protein</topology>
    </subcellularLocation>
</comment>
<sequence length="417" mass="45609">MASFRKNFAILMTMQISTYLVPLLTLPWLARVLSPSGYGRLAFGLAFLSYFVISTNYSFSLTATPQISINRHDRAARSRIFWETIFAQTLIAVAGLAILLALTFIFPILEENRTLLLLGFGLVIGTMLIPTWYFQGMEDLAVISTLVFIGRALSIPAMFLLVREQTDIYWAMGINAMVPLVTGIAVLVYLFLRNEIDFAWVPFASIVRELKNGWSVFMATAIVEIYASSNIVVLALMAGNVAAGYFAAGDKLIRAALNMLSPLKTAAYPRISFLMHHSRGDAFAFLRVMFVVQGGIVLTTSLAIFFGTPLAVHLLYGSQFEPTVGVLRWMAFVPLMAGLSDLFGVQTMLPLGMKTPFTRILVGSAVLNFLLLAVLANLFGEQGAAATVLAVETAIAASMAVTLYMHGVPFLRKAALQ</sequence>
<feature type="transmembrane region" description="Helical" evidence="5">
    <location>
        <begin position="385"/>
        <end position="405"/>
    </location>
</feature>
<keyword evidence="7" id="KW-1185">Reference proteome</keyword>
<keyword evidence="2 5" id="KW-0812">Transmembrane</keyword>
<comment type="caution">
    <text evidence="6">The sequence shown here is derived from an EMBL/GenBank/DDBJ whole genome shotgun (WGS) entry which is preliminary data.</text>
</comment>
<evidence type="ECO:0000256" key="5">
    <source>
        <dbReference type="SAM" id="Phobius"/>
    </source>
</evidence>
<organism evidence="6 7">
    <name type="scientific">Caballeronia ptereochthonis</name>
    <dbReference type="NCBI Taxonomy" id="1777144"/>
    <lineage>
        <taxon>Bacteria</taxon>
        <taxon>Pseudomonadati</taxon>
        <taxon>Pseudomonadota</taxon>
        <taxon>Betaproteobacteria</taxon>
        <taxon>Burkholderiales</taxon>
        <taxon>Burkholderiaceae</taxon>
        <taxon>Caballeronia</taxon>
    </lineage>
</organism>
<proteinExistence type="predicted"/>
<dbReference type="GO" id="GO:0016020">
    <property type="term" value="C:membrane"/>
    <property type="evidence" value="ECO:0007669"/>
    <property type="project" value="UniProtKB-SubCell"/>
</dbReference>
<feature type="transmembrane region" description="Helical" evidence="5">
    <location>
        <begin position="326"/>
        <end position="345"/>
    </location>
</feature>
<dbReference type="InterPro" id="IPR002797">
    <property type="entry name" value="Polysacc_synth"/>
</dbReference>
<feature type="transmembrane region" description="Helical" evidence="5">
    <location>
        <begin position="284"/>
        <end position="306"/>
    </location>
</feature>
<name>A0A158EAJ6_9BURK</name>
<feature type="transmembrane region" description="Helical" evidence="5">
    <location>
        <begin position="41"/>
        <end position="59"/>
    </location>
</feature>
<protein>
    <submittedName>
        <fullName evidence="6">Polysaccharide biosynthesis protein</fullName>
    </submittedName>
</protein>
<gene>
    <name evidence="6" type="ORF">AWB83_06912</name>
</gene>
<feature type="transmembrane region" description="Helical" evidence="5">
    <location>
        <begin position="168"/>
        <end position="192"/>
    </location>
</feature>
<reference evidence="6" key="1">
    <citation type="submission" date="2016-01" db="EMBL/GenBank/DDBJ databases">
        <authorList>
            <person name="Peeters C."/>
        </authorList>
    </citation>
    <scope>NUCLEOTIDE SEQUENCE [LARGE SCALE GENOMIC DNA]</scope>
    <source>
        <strain evidence="6">LMG 29326</strain>
    </source>
</reference>
<feature type="transmembrane region" description="Helical" evidence="5">
    <location>
        <begin position="213"/>
        <end position="237"/>
    </location>
</feature>
<dbReference type="Pfam" id="PF01943">
    <property type="entry name" value="Polysacc_synt"/>
    <property type="match status" value="1"/>
</dbReference>
<dbReference type="Proteomes" id="UP000054978">
    <property type="component" value="Unassembled WGS sequence"/>
</dbReference>
<dbReference type="OrthoDB" id="103403at2"/>
<accession>A0A158EAJ6</accession>
<feature type="transmembrane region" description="Helical" evidence="5">
    <location>
        <begin position="115"/>
        <end position="133"/>
    </location>
</feature>
<dbReference type="PANTHER" id="PTHR43424:SF1">
    <property type="entry name" value="LOCUS PUTATIVE PROTEIN 1-RELATED"/>
    <property type="match status" value="1"/>
</dbReference>
<dbReference type="RefSeq" id="WP_087050161.1">
    <property type="nucleotide sequence ID" value="NZ_FCOB02000065.1"/>
</dbReference>
<evidence type="ECO:0000256" key="2">
    <source>
        <dbReference type="ARBA" id="ARBA00022692"/>
    </source>
</evidence>
<evidence type="ECO:0000256" key="3">
    <source>
        <dbReference type="ARBA" id="ARBA00022989"/>
    </source>
</evidence>